<dbReference type="Proteomes" id="UP000054032">
    <property type="component" value="Unassembled WGS sequence"/>
</dbReference>
<dbReference type="HOGENOM" id="CLU_198479_1_0_1"/>
<protein>
    <submittedName>
        <fullName evidence="1">Uncharacterized protein</fullName>
    </submittedName>
</protein>
<dbReference type="OrthoDB" id="10433812at2759"/>
<proteinExistence type="predicted"/>
<name>W6Z0M1_COCMI</name>
<evidence type="ECO:0000313" key="1">
    <source>
        <dbReference type="EMBL" id="EUC43510.1"/>
    </source>
</evidence>
<dbReference type="GeneID" id="19117727"/>
<dbReference type="EMBL" id="KI964027">
    <property type="protein sequence ID" value="EUC43510.1"/>
    <property type="molecule type" value="Genomic_DNA"/>
</dbReference>
<reference evidence="1 2" key="1">
    <citation type="journal article" date="2013" name="PLoS Genet.">
        <title>Comparative genome structure, secondary metabolite, and effector coding capacity across Cochliobolus pathogens.</title>
        <authorList>
            <person name="Condon B.J."/>
            <person name="Leng Y."/>
            <person name="Wu D."/>
            <person name="Bushley K.E."/>
            <person name="Ohm R.A."/>
            <person name="Otillar R."/>
            <person name="Martin J."/>
            <person name="Schackwitz W."/>
            <person name="Grimwood J."/>
            <person name="MohdZainudin N."/>
            <person name="Xue C."/>
            <person name="Wang R."/>
            <person name="Manning V.A."/>
            <person name="Dhillon B."/>
            <person name="Tu Z.J."/>
            <person name="Steffenson B.J."/>
            <person name="Salamov A."/>
            <person name="Sun H."/>
            <person name="Lowry S."/>
            <person name="LaButti K."/>
            <person name="Han J."/>
            <person name="Copeland A."/>
            <person name="Lindquist E."/>
            <person name="Barry K."/>
            <person name="Schmutz J."/>
            <person name="Baker S.E."/>
            <person name="Ciuffetti L.M."/>
            <person name="Grigoriev I.V."/>
            <person name="Zhong S."/>
            <person name="Turgeon B.G."/>
        </authorList>
    </citation>
    <scope>NUCLEOTIDE SEQUENCE [LARGE SCALE GENOMIC DNA]</scope>
    <source>
        <strain evidence="1 2">ATCC 44560</strain>
    </source>
</reference>
<dbReference type="KEGG" id="bor:COCMIDRAFT_100707"/>
<evidence type="ECO:0000313" key="2">
    <source>
        <dbReference type="Proteomes" id="UP000054032"/>
    </source>
</evidence>
<keyword evidence="2" id="KW-1185">Reference proteome</keyword>
<dbReference type="AlphaFoldDB" id="W6Z0M1"/>
<dbReference type="RefSeq" id="XP_007689993.1">
    <property type="nucleotide sequence ID" value="XM_007691803.1"/>
</dbReference>
<organism evidence="1 2">
    <name type="scientific">Bipolaris oryzae ATCC 44560</name>
    <dbReference type="NCBI Taxonomy" id="930090"/>
    <lineage>
        <taxon>Eukaryota</taxon>
        <taxon>Fungi</taxon>
        <taxon>Dikarya</taxon>
        <taxon>Ascomycota</taxon>
        <taxon>Pezizomycotina</taxon>
        <taxon>Dothideomycetes</taxon>
        <taxon>Pleosporomycetidae</taxon>
        <taxon>Pleosporales</taxon>
        <taxon>Pleosporineae</taxon>
        <taxon>Pleosporaceae</taxon>
        <taxon>Bipolaris</taxon>
    </lineage>
</organism>
<accession>W6Z0M1</accession>
<gene>
    <name evidence="1" type="ORF">COCMIDRAFT_100707</name>
</gene>
<sequence length="68" mass="7914">MRWLRAYRCPCQKIMIIAGLGHVVCHPAKSNLPRDSRTGSNEDIRMDGSHYYSRCGQLKLYFLTSYFT</sequence>